<evidence type="ECO:0000256" key="6">
    <source>
        <dbReference type="SAM" id="Coils"/>
    </source>
</evidence>
<dbReference type="SUPFAM" id="SSF52540">
    <property type="entry name" value="P-loop containing nucleoside triphosphate hydrolases"/>
    <property type="match status" value="2"/>
</dbReference>
<dbReference type="CDD" id="cd18793">
    <property type="entry name" value="SF2_C_SNF"/>
    <property type="match status" value="1"/>
</dbReference>
<dbReference type="PROSITE" id="PS51194">
    <property type="entry name" value="HELICASE_CTER"/>
    <property type="match status" value="1"/>
</dbReference>
<feature type="domain" description="RING-type" evidence="7">
    <location>
        <begin position="1199"/>
        <end position="1239"/>
    </location>
</feature>
<dbReference type="PROSITE" id="PS50089">
    <property type="entry name" value="ZF_RING_2"/>
    <property type="match status" value="1"/>
</dbReference>
<feature type="coiled-coil region" evidence="6">
    <location>
        <begin position="51"/>
        <end position="98"/>
    </location>
</feature>
<dbReference type="InterPro" id="IPR000330">
    <property type="entry name" value="SNF2_N"/>
</dbReference>
<organism evidence="10">
    <name type="scientific">Spongospora subterranea</name>
    <dbReference type="NCBI Taxonomy" id="70186"/>
    <lineage>
        <taxon>Eukaryota</taxon>
        <taxon>Sar</taxon>
        <taxon>Rhizaria</taxon>
        <taxon>Endomyxa</taxon>
        <taxon>Phytomyxea</taxon>
        <taxon>Plasmodiophorida</taxon>
        <taxon>Plasmodiophoridae</taxon>
        <taxon>Spongospora</taxon>
    </lineage>
</organism>
<evidence type="ECO:0000259" key="7">
    <source>
        <dbReference type="PROSITE" id="PS50089"/>
    </source>
</evidence>
<sequence>MTTPDDTLQASLAQTRRNHGRLLAILGKERVEIGITEPLQRQLMTADELQRRNIEIRARLLEIDIDMLNDESVDDDEVDDLLEESDAIEEQLEEQFSMIGGGRIWVEAFMHEAAELGRYAASCYDRQTVGARPCPTSWMQRFEEAAASRSDMGAVWNRGVLGQVRSQYEERENCGRERSAKRRRKSQAPVKNIVEDFSWEIGCVWIRLRGESLPPAGPVNADIGSRRLVLECEGELYAFDANANEDESWGAQRPLGALHIVCAHGLAQVDTKVFVSSSLSTLLAVGVKLQRRVWKSVETRSVVRRALQTLLLCCQAGQCPLDMDESVFDDELDDGETLLADRSVASLYDAMLPPTPSPMISIPDDVQSCPSRYQLAAAYWMVQREQLVTEHPDPQYQRYMIAPPEGPADHIVFNTIRGAFAPSLQQVPVTFVPRGGILADQMGLGKTLECLLVIVANRRPESECGVLTTCADDGSVRESCATSLIVVPSNLLAQWRREIMKHCPSLRVVTYSPGPHAITASDMKESDIVLTTFGVLRQEVNYSRQVPYTLRQQKVHHIPTTPLLELEFARLICDEAQQLESSVASTALMALRIGAKSRWCVTGTPVGRHGLDDLRSLFVMIGYDPYTVRPVFNSLLQAPWDAGRAGPMLSTLRRVFWRNSKESVASELHLPSVSIRDVHLRFNSVEFEFYRRLLSETRCRVLNGQEQTDSGAVLSRHLEQLRQACCHPMRTADSLEAQTMSQISSRLYRIAEDEAAGAERELCRVLNRLGAFRLAQGLYRPAWDALCLSWYIAESGVEGPKPDALRPFRLLTSSAIVTVNTQHRVWRQVQIVNINLLKRAGNEVLVQSRQNAALSLNVEAGAEVNDRPDHEQLQTQALHSENKTTGCDDLSDHCTGIATATTKDDMAIGVLSNNITGDTIVKNQGSIEALDERDSQDLEESLKLISEQHVEYTSEFLEVALKRCQDLTNLIRDYTTRVYDVHMASCDQDAISIINKVRCLPDDPLPPTLMCKVANLERIHATARSQLDARLQVFDVWRRAREVDALIYLCQSHQGRLKQSVLLQIAPSASLPFKTMLTRESVTLRKLLAGAGDTLDDDVSVKLEEERIRVNSSLVVMKITKEIQKLRHRLVDAERQLQEYREVELDADSAIPTLPDDPEPVLTFFQTQIAEETARVNNASGHIRYLRYRFNDTANADVCAICLQHLSEPVVTVCYHTFCRACVRNSVNRNGGGRCPVCRHPLTASQLYVVRSNDDSSANGSNHQHDSQLHGMLSRPLTDAQQLSSKISAVVRSVLWACDQSPSVKVLVFSQFRPILALISSSLTQHQVRHRSLSALSQRQRSESIELFQDPASADIRALLVSLRSDASGLTLHSAQFVFIVEPSLNPAIEDQAISRVHRRGQTRDTFVFRYLIDESVEQKIVDVQRQRRLLYSSDASETNLKEDVSLPELIHCLDG</sequence>
<evidence type="ECO:0000259" key="8">
    <source>
        <dbReference type="PROSITE" id="PS51192"/>
    </source>
</evidence>
<evidence type="ECO:0000256" key="3">
    <source>
        <dbReference type="ARBA" id="ARBA00022801"/>
    </source>
</evidence>
<keyword evidence="1" id="KW-0479">Metal-binding</keyword>
<dbReference type="Gene3D" id="3.30.40.10">
    <property type="entry name" value="Zinc/RING finger domain, C3HC4 (zinc finger)"/>
    <property type="match status" value="1"/>
</dbReference>
<reference evidence="10" key="1">
    <citation type="submission" date="2015-04" db="EMBL/GenBank/DDBJ databases">
        <title>The genome sequence of the plant pathogenic Rhizarian Plasmodiophora brassicae reveals insights in its biotrophic life cycle and the origin of chitin synthesis.</title>
        <authorList>
            <person name="Schwelm A."/>
            <person name="Fogelqvist J."/>
            <person name="Knaust A."/>
            <person name="Julke S."/>
            <person name="Lilja T."/>
            <person name="Dhandapani V."/>
            <person name="Bonilla-Rosso G."/>
            <person name="Karlsson M."/>
            <person name="Shevchenko A."/>
            <person name="Choi S.R."/>
            <person name="Kim H.G."/>
            <person name="Park J.Y."/>
            <person name="Lim Y.P."/>
            <person name="Ludwig-Muller J."/>
            <person name="Dixelius C."/>
        </authorList>
    </citation>
    <scope>NUCLEOTIDE SEQUENCE</scope>
    <source>
        <tissue evidence="10">Potato root galls</tissue>
    </source>
</reference>
<evidence type="ECO:0000256" key="5">
    <source>
        <dbReference type="PROSITE-ProRule" id="PRU00175"/>
    </source>
</evidence>
<dbReference type="InterPro" id="IPR049730">
    <property type="entry name" value="SNF2/RAD54-like_C"/>
</dbReference>
<dbReference type="GO" id="GO:0016787">
    <property type="term" value="F:hydrolase activity"/>
    <property type="evidence" value="ECO:0007669"/>
    <property type="project" value="UniProtKB-KW"/>
</dbReference>
<keyword evidence="2 5" id="KW-0863">Zinc-finger</keyword>
<evidence type="ECO:0000313" key="10">
    <source>
        <dbReference type="EMBL" id="CRZ10184.1"/>
    </source>
</evidence>
<dbReference type="SMART" id="SM00184">
    <property type="entry name" value="RING"/>
    <property type="match status" value="1"/>
</dbReference>
<evidence type="ECO:0000256" key="1">
    <source>
        <dbReference type="ARBA" id="ARBA00022723"/>
    </source>
</evidence>
<dbReference type="SUPFAM" id="SSF57850">
    <property type="entry name" value="RING/U-box"/>
    <property type="match status" value="1"/>
</dbReference>
<feature type="domain" description="Helicase C-terminal" evidence="9">
    <location>
        <begin position="1290"/>
        <end position="1442"/>
    </location>
</feature>
<dbReference type="PANTHER" id="PTHR45865">
    <property type="entry name" value="E3 UBIQUITIN-PROTEIN LIGASE SHPRH FAMILY MEMBER"/>
    <property type="match status" value="1"/>
</dbReference>
<dbReference type="InterPro" id="IPR017907">
    <property type="entry name" value="Znf_RING_CS"/>
</dbReference>
<dbReference type="InterPro" id="IPR038718">
    <property type="entry name" value="SNF2-like_sf"/>
</dbReference>
<dbReference type="PROSITE" id="PS51192">
    <property type="entry name" value="HELICASE_ATP_BIND_1"/>
    <property type="match status" value="1"/>
</dbReference>
<dbReference type="GO" id="GO:0005524">
    <property type="term" value="F:ATP binding"/>
    <property type="evidence" value="ECO:0007669"/>
    <property type="project" value="InterPro"/>
</dbReference>
<dbReference type="InterPro" id="IPR027417">
    <property type="entry name" value="P-loop_NTPase"/>
</dbReference>
<dbReference type="Gene3D" id="3.40.50.10810">
    <property type="entry name" value="Tandem AAA-ATPase domain"/>
    <property type="match status" value="1"/>
</dbReference>
<dbReference type="InterPro" id="IPR014001">
    <property type="entry name" value="Helicase_ATP-bd"/>
</dbReference>
<dbReference type="InterPro" id="IPR018957">
    <property type="entry name" value="Znf_C3HC4_RING-type"/>
</dbReference>
<proteinExistence type="predicted"/>
<keyword evidence="3" id="KW-0378">Hydrolase</keyword>
<protein>
    <recommendedName>
        <fullName evidence="11">RING-type domain-containing protein</fullName>
    </recommendedName>
</protein>
<evidence type="ECO:0000256" key="4">
    <source>
        <dbReference type="ARBA" id="ARBA00022833"/>
    </source>
</evidence>
<dbReference type="InterPro" id="IPR001841">
    <property type="entry name" value="Znf_RING"/>
</dbReference>
<keyword evidence="6" id="KW-0175">Coiled coil</keyword>
<dbReference type="InterPro" id="IPR013083">
    <property type="entry name" value="Znf_RING/FYVE/PHD"/>
</dbReference>
<dbReference type="Gene3D" id="3.40.50.300">
    <property type="entry name" value="P-loop containing nucleotide triphosphate hydrolases"/>
    <property type="match status" value="1"/>
</dbReference>
<dbReference type="EMBL" id="HACM01009742">
    <property type="protein sequence ID" value="CRZ10184.1"/>
    <property type="molecule type" value="Transcribed_RNA"/>
</dbReference>
<dbReference type="Pfam" id="PF00271">
    <property type="entry name" value="Helicase_C"/>
    <property type="match status" value="1"/>
</dbReference>
<feature type="domain" description="Helicase ATP-binding" evidence="8">
    <location>
        <begin position="427"/>
        <end position="623"/>
    </location>
</feature>
<dbReference type="PROSITE" id="PS00518">
    <property type="entry name" value="ZF_RING_1"/>
    <property type="match status" value="1"/>
</dbReference>
<dbReference type="Pfam" id="PF00097">
    <property type="entry name" value="zf-C3HC4"/>
    <property type="match status" value="1"/>
</dbReference>
<evidence type="ECO:0008006" key="11">
    <source>
        <dbReference type="Google" id="ProtNLM"/>
    </source>
</evidence>
<dbReference type="SMART" id="SM00490">
    <property type="entry name" value="HELICc"/>
    <property type="match status" value="1"/>
</dbReference>
<evidence type="ECO:0000259" key="9">
    <source>
        <dbReference type="PROSITE" id="PS51194"/>
    </source>
</evidence>
<evidence type="ECO:0000256" key="2">
    <source>
        <dbReference type="ARBA" id="ARBA00022771"/>
    </source>
</evidence>
<dbReference type="InterPro" id="IPR052583">
    <property type="entry name" value="ATP-helicase/E3_Ub-Ligase"/>
</dbReference>
<keyword evidence="4" id="KW-0862">Zinc</keyword>
<feature type="coiled-coil region" evidence="6">
    <location>
        <begin position="1116"/>
        <end position="1143"/>
    </location>
</feature>
<dbReference type="SMART" id="SM00487">
    <property type="entry name" value="DEXDc"/>
    <property type="match status" value="1"/>
</dbReference>
<accession>A0A0H5RN66</accession>
<name>A0A0H5RN66_9EUKA</name>
<dbReference type="InterPro" id="IPR001650">
    <property type="entry name" value="Helicase_C-like"/>
</dbReference>
<dbReference type="Pfam" id="PF00176">
    <property type="entry name" value="SNF2-rel_dom"/>
    <property type="match status" value="1"/>
</dbReference>
<dbReference type="PANTHER" id="PTHR45865:SF1">
    <property type="entry name" value="E3 UBIQUITIN-PROTEIN LIGASE SHPRH"/>
    <property type="match status" value="1"/>
</dbReference>
<dbReference type="GO" id="GO:0008270">
    <property type="term" value="F:zinc ion binding"/>
    <property type="evidence" value="ECO:0007669"/>
    <property type="project" value="UniProtKB-KW"/>
</dbReference>